<feature type="compositionally biased region" description="Polar residues" evidence="1">
    <location>
        <begin position="26"/>
        <end position="50"/>
    </location>
</feature>
<feature type="region of interest" description="Disordered" evidence="1">
    <location>
        <begin position="26"/>
        <end position="61"/>
    </location>
</feature>
<dbReference type="RefSeq" id="WP_176010635.1">
    <property type="nucleotide sequence ID" value="NZ_CP041372.2"/>
</dbReference>
<dbReference type="Proteomes" id="UP000318138">
    <property type="component" value="Chromosome"/>
</dbReference>
<proteinExistence type="predicted"/>
<feature type="compositionally biased region" description="Acidic residues" evidence="1">
    <location>
        <begin position="52"/>
        <end position="61"/>
    </location>
</feature>
<feature type="region of interest" description="Disordered" evidence="1">
    <location>
        <begin position="67"/>
        <end position="86"/>
    </location>
</feature>
<organism evidence="3 4">
    <name type="scientific">Paenalkalicoccus suaedae</name>
    <dbReference type="NCBI Taxonomy" id="2592382"/>
    <lineage>
        <taxon>Bacteria</taxon>
        <taxon>Bacillati</taxon>
        <taxon>Bacillota</taxon>
        <taxon>Bacilli</taxon>
        <taxon>Bacillales</taxon>
        <taxon>Bacillaceae</taxon>
        <taxon>Paenalkalicoccus</taxon>
    </lineage>
</organism>
<reference evidence="4" key="1">
    <citation type="submission" date="2019-07" db="EMBL/GenBank/DDBJ databases">
        <title>Bacillus alkalisoli sp. nov. isolated from saline soil.</title>
        <authorList>
            <person name="Sun J.-Q."/>
            <person name="Xu L."/>
        </authorList>
    </citation>
    <scope>NUCLEOTIDE SEQUENCE [LARGE SCALE GENOMIC DNA]</scope>
    <source>
        <strain evidence="4">M4U3P1</strain>
    </source>
</reference>
<dbReference type="EMBL" id="CP041372">
    <property type="protein sequence ID" value="QKS72665.1"/>
    <property type="molecule type" value="Genomic_DNA"/>
</dbReference>
<dbReference type="AlphaFoldDB" id="A0A859FJA5"/>
<sequence>MKKHLILSLGAVLTLAACGNNETNGDPINNENAGHTPAGQNESGANNSPANDESDINENNNEDIMNENENEESSASTPSGLIDENRDHDPQEIVENAIALFDDLESLHFTLESEINQQMDMEGMPEGEINMYITETHWEFIQDGEYYNRLEVEALSEGTEDGEEFTEEEPMNYSFTYLDDPTYQITYDEGDTEAIRFEQPIEQEESVDFSQWAFQLEDILMNAELTYEGTEEINGYDTYHVRAEMDGEVSEHWFDQDTYYEVQTVTSSEAGEESPGDQTTISTVTDYELDPDFDESLFEAPEDVEVVDGSFEDTIG</sequence>
<evidence type="ECO:0000313" key="3">
    <source>
        <dbReference type="EMBL" id="QKS72665.1"/>
    </source>
</evidence>
<dbReference type="Gene3D" id="2.50.20.20">
    <property type="match status" value="1"/>
</dbReference>
<evidence type="ECO:0000313" key="4">
    <source>
        <dbReference type="Proteomes" id="UP000318138"/>
    </source>
</evidence>
<dbReference type="PROSITE" id="PS51257">
    <property type="entry name" value="PROKAR_LIPOPROTEIN"/>
    <property type="match status" value="1"/>
</dbReference>
<feature type="chain" id="PRO_5038978069" evidence="2">
    <location>
        <begin position="20"/>
        <end position="316"/>
    </location>
</feature>
<evidence type="ECO:0000256" key="1">
    <source>
        <dbReference type="SAM" id="MobiDB-lite"/>
    </source>
</evidence>
<gene>
    <name evidence="3" type="ORF">FLK61_39315</name>
</gene>
<evidence type="ECO:0000256" key="2">
    <source>
        <dbReference type="SAM" id="SignalP"/>
    </source>
</evidence>
<protein>
    <submittedName>
        <fullName evidence="3">Uncharacterized protein</fullName>
    </submittedName>
</protein>
<keyword evidence="4" id="KW-1185">Reference proteome</keyword>
<feature type="signal peptide" evidence="2">
    <location>
        <begin position="1"/>
        <end position="19"/>
    </location>
</feature>
<accession>A0A859FJA5</accession>
<dbReference type="KEGG" id="psua:FLK61_39315"/>
<name>A0A859FJA5_9BACI</name>
<keyword evidence="2" id="KW-0732">Signal</keyword>